<name>A0ABN4S6R6_XENHO</name>
<evidence type="ECO:0000313" key="1">
    <source>
        <dbReference type="EMBL" id="AOM42097.1"/>
    </source>
</evidence>
<dbReference type="EMBL" id="CP016176">
    <property type="protein sequence ID" value="AOM42097.1"/>
    <property type="molecule type" value="Genomic_DNA"/>
</dbReference>
<protein>
    <recommendedName>
        <fullName evidence="3">Transposase</fullName>
    </recommendedName>
</protein>
<sequence>MDFKIQRGGRETNPQKHNKQCDWGSYAKNNKLKRCILRTFSKLQLHKIAIKEKGYMAFSEVINYYQMP</sequence>
<gene>
    <name evidence="1" type="ORF">A9255_16975</name>
</gene>
<organism evidence="1 2">
    <name type="scientific">Xenorhabdus hominickii</name>
    <dbReference type="NCBI Taxonomy" id="351679"/>
    <lineage>
        <taxon>Bacteria</taxon>
        <taxon>Pseudomonadati</taxon>
        <taxon>Pseudomonadota</taxon>
        <taxon>Gammaproteobacteria</taxon>
        <taxon>Enterobacterales</taxon>
        <taxon>Morganellaceae</taxon>
        <taxon>Xenorhabdus</taxon>
    </lineage>
</organism>
<proteinExistence type="predicted"/>
<reference evidence="1 2" key="1">
    <citation type="submission" date="2016-06" db="EMBL/GenBank/DDBJ databases">
        <title>Bacterial characters and pathogenicity of Xenorhabdus hominickii from an entomopathogenic nematode, Steinernema monticolum.</title>
        <authorList>
            <person name="Park Y."/>
            <person name="Kim Y."/>
        </authorList>
    </citation>
    <scope>NUCLEOTIDE SEQUENCE [LARGE SCALE GENOMIC DNA]</scope>
    <source>
        <strain evidence="1 2">ANU1</strain>
    </source>
</reference>
<keyword evidence="2" id="KW-1185">Reference proteome</keyword>
<evidence type="ECO:0000313" key="2">
    <source>
        <dbReference type="Proteomes" id="UP000094600"/>
    </source>
</evidence>
<accession>A0ABN4S6R6</accession>
<dbReference type="Proteomes" id="UP000094600">
    <property type="component" value="Chromosome"/>
</dbReference>
<evidence type="ECO:0008006" key="3">
    <source>
        <dbReference type="Google" id="ProtNLM"/>
    </source>
</evidence>